<dbReference type="Proteomes" id="UP000265520">
    <property type="component" value="Unassembled WGS sequence"/>
</dbReference>
<name>A0A392SK74_9FABA</name>
<sequence>RRTDVNNNDQKDENIPLAHHQRNADSKVLCPFKHAEHDAMEVLRASASLPVSVSANHVPT</sequence>
<protein>
    <submittedName>
        <fullName evidence="2">Uncharacterized protein</fullName>
    </submittedName>
</protein>
<comment type="caution">
    <text evidence="2">The sequence shown here is derived from an EMBL/GenBank/DDBJ whole genome shotgun (WGS) entry which is preliminary data.</text>
</comment>
<feature type="non-terminal residue" evidence="2">
    <location>
        <position position="1"/>
    </location>
</feature>
<keyword evidence="3" id="KW-1185">Reference proteome</keyword>
<dbReference type="AlphaFoldDB" id="A0A392SK74"/>
<feature type="compositionally biased region" description="Basic and acidic residues" evidence="1">
    <location>
        <begin position="1"/>
        <end position="14"/>
    </location>
</feature>
<organism evidence="2 3">
    <name type="scientific">Trifolium medium</name>
    <dbReference type="NCBI Taxonomy" id="97028"/>
    <lineage>
        <taxon>Eukaryota</taxon>
        <taxon>Viridiplantae</taxon>
        <taxon>Streptophyta</taxon>
        <taxon>Embryophyta</taxon>
        <taxon>Tracheophyta</taxon>
        <taxon>Spermatophyta</taxon>
        <taxon>Magnoliopsida</taxon>
        <taxon>eudicotyledons</taxon>
        <taxon>Gunneridae</taxon>
        <taxon>Pentapetalae</taxon>
        <taxon>rosids</taxon>
        <taxon>fabids</taxon>
        <taxon>Fabales</taxon>
        <taxon>Fabaceae</taxon>
        <taxon>Papilionoideae</taxon>
        <taxon>50 kb inversion clade</taxon>
        <taxon>NPAAA clade</taxon>
        <taxon>Hologalegina</taxon>
        <taxon>IRL clade</taxon>
        <taxon>Trifolieae</taxon>
        <taxon>Trifolium</taxon>
    </lineage>
</organism>
<evidence type="ECO:0000313" key="3">
    <source>
        <dbReference type="Proteomes" id="UP000265520"/>
    </source>
</evidence>
<evidence type="ECO:0000313" key="2">
    <source>
        <dbReference type="EMBL" id="MCI48365.1"/>
    </source>
</evidence>
<feature type="region of interest" description="Disordered" evidence="1">
    <location>
        <begin position="1"/>
        <end position="20"/>
    </location>
</feature>
<evidence type="ECO:0000256" key="1">
    <source>
        <dbReference type="SAM" id="MobiDB-lite"/>
    </source>
</evidence>
<dbReference type="EMBL" id="LXQA010385779">
    <property type="protein sequence ID" value="MCI48365.1"/>
    <property type="molecule type" value="Genomic_DNA"/>
</dbReference>
<proteinExistence type="predicted"/>
<reference evidence="2 3" key="1">
    <citation type="journal article" date="2018" name="Front. Plant Sci.">
        <title>Red Clover (Trifolium pratense) and Zigzag Clover (T. medium) - A Picture of Genomic Similarities and Differences.</title>
        <authorList>
            <person name="Dluhosova J."/>
            <person name="Istvanek J."/>
            <person name="Nedelnik J."/>
            <person name="Repkova J."/>
        </authorList>
    </citation>
    <scope>NUCLEOTIDE SEQUENCE [LARGE SCALE GENOMIC DNA]</scope>
    <source>
        <strain evidence="3">cv. 10/8</strain>
        <tissue evidence="2">Leaf</tissue>
    </source>
</reference>
<accession>A0A392SK74</accession>